<name>Q4GZ74_TRYB2</name>
<evidence type="ECO:0000313" key="2">
    <source>
        <dbReference type="Proteomes" id="UP000008524"/>
    </source>
</evidence>
<dbReference type="RefSeq" id="XP_001218847.1">
    <property type="nucleotide sequence ID" value="XM_001218846.1"/>
</dbReference>
<reference evidence="1 2" key="1">
    <citation type="journal article" date="2003" name="Nucleic Acids Res.">
        <title>The DNA sequence of chromosome I of an African trypanosome: gene content, chromosome organisation, recombination and polymorphism.</title>
        <authorList>
            <person name="Hall N."/>
            <person name="Berriman M."/>
            <person name="Lennard N.J."/>
            <person name="Harris B.R."/>
            <person name="Hertz-Fowler C."/>
            <person name="Bart-Delabesse E.N."/>
            <person name="Gerrare C.S."/>
            <person name="Atkin R.J."/>
            <person name="Barron A.J."/>
            <person name="Bowman S."/>
            <person name="Bray-Allen S.P."/>
            <person name="Bringaud F."/>
            <person name="Clark L.N."/>
            <person name="Corton C.H."/>
            <person name="Cronin A."/>
            <person name="Davies R."/>
            <person name="Doggett J."/>
            <person name="Fraser A."/>
            <person name="Gruter E."/>
            <person name="Hall S."/>
            <person name="Harper A.D."/>
            <person name="Kay M.P."/>
            <person name="Leech V."/>
            <person name="Mayes R."/>
            <person name="Price C."/>
            <person name="Quail M.A."/>
            <person name="Rabbinowitch E."/>
            <person name="Reitter C."/>
            <person name="Rutherford K."/>
            <person name="Sasse J."/>
            <person name="Sharp S."/>
            <person name="Shownkeen R."/>
            <person name="Macleod A."/>
            <person name="Taylor S."/>
            <person name="Tweedie A."/>
            <person name="Turner C.M.R."/>
            <person name="Tait A."/>
            <person name="Gull K."/>
            <person name="Barrell B."/>
            <person name="Melville S.E."/>
        </authorList>
    </citation>
    <scope>NUCLEOTIDE SEQUENCE [LARGE SCALE GENOMIC DNA]</scope>
    <source>
        <strain evidence="1 2">927/4 GUTat10.1</strain>
    </source>
</reference>
<accession>Q4GZ74</accession>
<reference evidence="2" key="2">
    <citation type="journal article" date="2005" name="Science">
        <title>The genome of the African trypanosome Trypanosoma brucei.</title>
        <authorList>
            <person name="Berriman M."/>
            <person name="Ghedin E."/>
            <person name="Hertz-Fowler C."/>
            <person name="Blandin G."/>
            <person name="Renauld H."/>
            <person name="Bartholomeu D.C."/>
            <person name="Lennard N.J."/>
            <person name="Caler E."/>
            <person name="Hamlin N.E."/>
            <person name="Haas B."/>
            <person name="Bohme U."/>
            <person name="Hannick L."/>
            <person name="Aslett M.A."/>
            <person name="Shallom J."/>
            <person name="Marcello L."/>
            <person name="Hou L."/>
            <person name="Wickstead B."/>
            <person name="Alsmark U.C."/>
            <person name="Arrowsmith C."/>
            <person name="Atkin R.J."/>
            <person name="Barron A.J."/>
            <person name="Bringaud F."/>
            <person name="Brooks K."/>
            <person name="Carrington M."/>
            <person name="Cherevach I."/>
            <person name="Chillingworth T.J."/>
            <person name="Churcher C."/>
            <person name="Clark L.N."/>
            <person name="Corton C.H."/>
            <person name="Cronin A."/>
            <person name="Davies R.M."/>
            <person name="Doggett J."/>
            <person name="Djikeng A."/>
            <person name="Feldblyum T."/>
            <person name="Field M.C."/>
            <person name="Fraser A."/>
            <person name="Goodhead I."/>
            <person name="Hance Z."/>
            <person name="Harper D."/>
            <person name="Harris B.R."/>
            <person name="Hauser H."/>
            <person name="Hostetler J."/>
            <person name="Ivens A."/>
            <person name="Jagels K."/>
            <person name="Johnson D."/>
            <person name="Johnson J."/>
            <person name="Jones K."/>
            <person name="Kerhornou A.X."/>
            <person name="Koo H."/>
            <person name="Larke N."/>
            <person name="Landfear S."/>
            <person name="Larkin C."/>
            <person name="Leech V."/>
            <person name="Line A."/>
            <person name="Lord A."/>
            <person name="Macleod A."/>
            <person name="Mooney P.J."/>
            <person name="Moule S."/>
            <person name="Martin D.M."/>
            <person name="Morgan G.W."/>
            <person name="Mungall K."/>
            <person name="Norbertczak H."/>
            <person name="Ormond D."/>
            <person name="Pai G."/>
            <person name="Peacock C.S."/>
            <person name="Peterson J."/>
            <person name="Quail M.A."/>
            <person name="Rabbinowitsch E."/>
            <person name="Rajandream M.A."/>
            <person name="Reitter C."/>
            <person name="Salzberg S.L."/>
            <person name="Sanders M."/>
            <person name="Schobel S."/>
            <person name="Sharp S."/>
            <person name="Simmonds M."/>
            <person name="Simpson A.J."/>
            <person name="Tallon L."/>
            <person name="Turner C.M."/>
            <person name="Tait A."/>
            <person name="Tivey A.R."/>
            <person name="Van Aken S."/>
            <person name="Walker D."/>
            <person name="Wanless D."/>
            <person name="Wang S."/>
            <person name="White B."/>
            <person name="White O."/>
            <person name="Whitehead S."/>
            <person name="Woodward J."/>
            <person name="Wortman J."/>
            <person name="Adams M.D."/>
            <person name="Embley T.M."/>
            <person name="Gull K."/>
            <person name="Ullu E."/>
            <person name="Barry J.D."/>
            <person name="Fairlamb A.H."/>
            <person name="Opperdoes F."/>
            <person name="Barrell B.G."/>
            <person name="Donelson J.E."/>
            <person name="Hall N."/>
            <person name="Fraser C.M."/>
            <person name="Melville S.E."/>
            <person name="El-Sayed N.M."/>
        </authorList>
    </citation>
    <scope>NUCLEOTIDE SEQUENCE [LARGE SCALE GENOMIC DNA]</scope>
    <source>
        <strain evidence="2">927/4 GUTat10.1</strain>
    </source>
</reference>
<proteinExistence type="predicted"/>
<evidence type="ECO:0000313" key="1">
    <source>
        <dbReference type="EMBL" id="CAJ16116.1"/>
    </source>
</evidence>
<protein>
    <submittedName>
        <fullName evidence="1">Uncharacterized protein</fullName>
    </submittedName>
</protein>
<sequence length="73" mass="8760">MLRIFMCMFVCACGKEGERKGKERKHKHIIMRKCFMYACTNNNNNNDNCTRLCIEYKRTYSRIYHPRTKAASM</sequence>
<gene>
    <name evidence="1" type="ORF">TB927.1.1450</name>
</gene>
<dbReference type="InParanoid" id="Q4GZ74"/>
<dbReference type="GeneID" id="4357220"/>
<keyword evidence="2" id="KW-1185">Reference proteome</keyword>
<dbReference type="EMBL" id="AL929603">
    <property type="protein sequence ID" value="CAJ16116.1"/>
    <property type="molecule type" value="Genomic_DNA"/>
</dbReference>
<dbReference type="Proteomes" id="UP000008524">
    <property type="component" value="Chromosome 1"/>
</dbReference>
<dbReference type="PaxDb" id="5691-CAJ16116"/>
<dbReference type="KEGG" id="tbr:TB927.1.1450"/>
<dbReference type="AlphaFoldDB" id="Q4GZ74"/>
<organism evidence="1 2">
    <name type="scientific">Trypanosoma brucei brucei (strain 927/4 GUTat10.1)</name>
    <dbReference type="NCBI Taxonomy" id="185431"/>
    <lineage>
        <taxon>Eukaryota</taxon>
        <taxon>Discoba</taxon>
        <taxon>Euglenozoa</taxon>
        <taxon>Kinetoplastea</taxon>
        <taxon>Metakinetoplastina</taxon>
        <taxon>Trypanosomatida</taxon>
        <taxon>Trypanosomatidae</taxon>
        <taxon>Trypanosoma</taxon>
    </lineage>
</organism>